<dbReference type="SMART" id="SM00822">
    <property type="entry name" value="PKS_KR"/>
    <property type="match status" value="1"/>
</dbReference>
<organism evidence="6 7">
    <name type="scientific">Caenibius tardaugens NBRC 16725</name>
    <dbReference type="NCBI Taxonomy" id="1219035"/>
    <lineage>
        <taxon>Bacteria</taxon>
        <taxon>Pseudomonadati</taxon>
        <taxon>Pseudomonadota</taxon>
        <taxon>Alphaproteobacteria</taxon>
        <taxon>Sphingomonadales</taxon>
        <taxon>Erythrobacteraceae</taxon>
        <taxon>Caenibius</taxon>
    </lineage>
</organism>
<dbReference type="PRINTS" id="PR00080">
    <property type="entry name" value="SDRFAMILY"/>
</dbReference>
<dbReference type="AlphaFoldDB" id="U2YNV2"/>
<keyword evidence="2" id="KW-0521">NADP</keyword>
<dbReference type="InterPro" id="IPR002347">
    <property type="entry name" value="SDR_fam"/>
</dbReference>
<evidence type="ECO:0000313" key="6">
    <source>
        <dbReference type="EMBL" id="GAD50272.1"/>
    </source>
</evidence>
<proteinExistence type="inferred from homology"/>
<accession>U2YNV2</accession>
<dbReference type="eggNOG" id="COG0300">
    <property type="taxonomic scope" value="Bacteria"/>
</dbReference>
<keyword evidence="7" id="KW-1185">Reference proteome</keyword>
<evidence type="ECO:0000256" key="2">
    <source>
        <dbReference type="ARBA" id="ARBA00022857"/>
    </source>
</evidence>
<dbReference type="EMBL" id="BASZ01000008">
    <property type="protein sequence ID" value="GAD50272.1"/>
    <property type="molecule type" value="Genomic_DNA"/>
</dbReference>
<dbReference type="KEGG" id="ntd:EGO55_03205"/>
<dbReference type="OrthoDB" id="9810734at2"/>
<dbReference type="InterPro" id="IPR036291">
    <property type="entry name" value="NAD(P)-bd_dom_sf"/>
</dbReference>
<evidence type="ECO:0000256" key="1">
    <source>
        <dbReference type="ARBA" id="ARBA00006484"/>
    </source>
</evidence>
<protein>
    <submittedName>
        <fullName evidence="6">Putative oxidoreductase</fullName>
    </submittedName>
</protein>
<comment type="similarity">
    <text evidence="1 4">Belongs to the short-chain dehydrogenases/reductases (SDR) family.</text>
</comment>
<dbReference type="Pfam" id="PF00106">
    <property type="entry name" value="adh_short"/>
    <property type="match status" value="1"/>
</dbReference>
<name>U2YNV2_9SPHN</name>
<dbReference type="Gene3D" id="3.40.50.720">
    <property type="entry name" value="NAD(P)-binding Rossmann-like Domain"/>
    <property type="match status" value="1"/>
</dbReference>
<dbReference type="PANTHER" id="PTHR43391:SF14">
    <property type="entry name" value="DEHYDROGENASE_REDUCTASE SDR FAMILY PROTEIN 7-LIKE"/>
    <property type="match status" value="1"/>
</dbReference>
<dbReference type="PRINTS" id="PR00081">
    <property type="entry name" value="GDHRDH"/>
</dbReference>
<evidence type="ECO:0000259" key="5">
    <source>
        <dbReference type="SMART" id="SM00822"/>
    </source>
</evidence>
<dbReference type="CDD" id="cd05233">
    <property type="entry name" value="SDR_c"/>
    <property type="match status" value="1"/>
</dbReference>
<sequence>MSAQGKVILVTGAARNMGYHTAAALVRRGAKVAIVARSAEALAEAAGQLGGDVLPIAAEVSDPAQIEAALRQTADHFGGIDGIVNNAGVAYPNAIEKLDEAQVREQTAINFLAPIFAARAVIPYLRARGGGRIVNISSATTRAPGSFGHLSIYGATKAGMEYFTEQLRHEVQKDNIAVTCFIPGDTGTGFGRGWDPEAVQAAYADWLDQGPYWNGMMPVEVVGEEIAHMFDLPDNVTVEVTMLRPVGHMPKQLEGQG</sequence>
<dbReference type="InterPro" id="IPR057326">
    <property type="entry name" value="KR_dom"/>
</dbReference>
<evidence type="ECO:0000313" key="7">
    <source>
        <dbReference type="Proteomes" id="UP000016568"/>
    </source>
</evidence>
<dbReference type="SUPFAM" id="SSF51735">
    <property type="entry name" value="NAD(P)-binding Rossmann-fold domains"/>
    <property type="match status" value="1"/>
</dbReference>
<gene>
    <name evidence="6" type="ORF">NT2_08_00590</name>
</gene>
<dbReference type="PANTHER" id="PTHR43391">
    <property type="entry name" value="RETINOL DEHYDROGENASE-RELATED"/>
    <property type="match status" value="1"/>
</dbReference>
<comment type="caution">
    <text evidence="6">The sequence shown here is derived from an EMBL/GenBank/DDBJ whole genome shotgun (WGS) entry which is preliminary data.</text>
</comment>
<dbReference type="RefSeq" id="WP_021691090.1">
    <property type="nucleotide sequence ID" value="NZ_BASZ01000008.1"/>
</dbReference>
<evidence type="ECO:0000256" key="4">
    <source>
        <dbReference type="RuleBase" id="RU000363"/>
    </source>
</evidence>
<feature type="domain" description="Ketoreductase" evidence="5">
    <location>
        <begin position="6"/>
        <end position="184"/>
    </location>
</feature>
<evidence type="ECO:0000256" key="3">
    <source>
        <dbReference type="ARBA" id="ARBA00023002"/>
    </source>
</evidence>
<keyword evidence="3" id="KW-0560">Oxidoreductase</keyword>
<reference evidence="6 7" key="1">
    <citation type="submission" date="2013-09" db="EMBL/GenBank/DDBJ databases">
        <title>Whole genome shotgun sequence of Novosphingobium tardaugens NBRC 16725.</title>
        <authorList>
            <person name="Isaki S."/>
            <person name="Hosoyama A."/>
            <person name="Tsuchikane K."/>
            <person name="Katsumata H."/>
            <person name="Ando Y."/>
            <person name="Yamazaki S."/>
            <person name="Fujita N."/>
        </authorList>
    </citation>
    <scope>NUCLEOTIDE SEQUENCE [LARGE SCALE GENOMIC DNA]</scope>
    <source>
        <strain evidence="6 7">NBRC 16725</strain>
    </source>
</reference>
<dbReference type="GO" id="GO:0016491">
    <property type="term" value="F:oxidoreductase activity"/>
    <property type="evidence" value="ECO:0007669"/>
    <property type="project" value="UniProtKB-KW"/>
</dbReference>
<dbReference type="Proteomes" id="UP000016568">
    <property type="component" value="Unassembled WGS sequence"/>
</dbReference>